<gene>
    <name evidence="3" type="ORF">I316_07751</name>
</gene>
<evidence type="ECO:0000313" key="4">
    <source>
        <dbReference type="Proteomes" id="UP000092666"/>
    </source>
</evidence>
<feature type="domain" description="Protein CPL1-like" evidence="2">
    <location>
        <begin position="227"/>
        <end position="286"/>
    </location>
</feature>
<proteinExistence type="predicted"/>
<name>A0A1B9GI15_9TREE</name>
<dbReference type="InterPro" id="IPR048661">
    <property type="entry name" value="CPL1-like"/>
</dbReference>
<dbReference type="AlphaFoldDB" id="A0A1B9GI15"/>
<dbReference type="OrthoDB" id="439917at2759"/>
<dbReference type="InterPro" id="IPR038955">
    <property type="entry name" value="PriA/CPL1_fungi"/>
</dbReference>
<reference evidence="3 4" key="1">
    <citation type="submission" date="2013-07" db="EMBL/GenBank/DDBJ databases">
        <title>The Genome Sequence of Cryptococcus heveanensis BCC8398.</title>
        <authorList>
            <consortium name="The Broad Institute Genome Sequencing Platform"/>
            <person name="Cuomo C."/>
            <person name="Litvintseva A."/>
            <person name="Chen Y."/>
            <person name="Heitman J."/>
            <person name="Sun S."/>
            <person name="Springer D."/>
            <person name="Dromer F."/>
            <person name="Young S.K."/>
            <person name="Zeng Q."/>
            <person name="Gargeya S."/>
            <person name="Fitzgerald M."/>
            <person name="Abouelleil A."/>
            <person name="Alvarado L."/>
            <person name="Berlin A.M."/>
            <person name="Chapman S.B."/>
            <person name="Dewar J."/>
            <person name="Goldberg J."/>
            <person name="Griggs A."/>
            <person name="Gujja S."/>
            <person name="Hansen M."/>
            <person name="Howarth C."/>
            <person name="Imamovic A."/>
            <person name="Larimer J."/>
            <person name="McCowan C."/>
            <person name="Murphy C."/>
            <person name="Pearson M."/>
            <person name="Priest M."/>
            <person name="Roberts A."/>
            <person name="Saif S."/>
            <person name="Shea T."/>
            <person name="Sykes S."/>
            <person name="Wortman J."/>
            <person name="Nusbaum C."/>
            <person name="Birren B."/>
        </authorList>
    </citation>
    <scope>NUCLEOTIDE SEQUENCE [LARGE SCALE GENOMIC DNA]</scope>
    <source>
        <strain evidence="3 4">BCC8398</strain>
    </source>
</reference>
<dbReference type="Pfam" id="PF21671">
    <property type="entry name" value="CPL1-like"/>
    <property type="match status" value="1"/>
</dbReference>
<dbReference type="PANTHER" id="PTHR35192">
    <property type="entry name" value="PROTEIN, PUTATIVE-RELATED"/>
    <property type="match status" value="1"/>
</dbReference>
<feature type="signal peptide" evidence="1">
    <location>
        <begin position="1"/>
        <end position="22"/>
    </location>
</feature>
<evidence type="ECO:0000313" key="3">
    <source>
        <dbReference type="EMBL" id="OCF30623.1"/>
    </source>
</evidence>
<feature type="chain" id="PRO_5008627088" description="Protein CPL1-like domain-containing protein" evidence="1">
    <location>
        <begin position="23"/>
        <end position="292"/>
    </location>
</feature>
<reference evidence="4" key="2">
    <citation type="submission" date="2013-12" db="EMBL/GenBank/DDBJ databases">
        <title>Evolution of pathogenesis and genome organization in the Tremellales.</title>
        <authorList>
            <person name="Cuomo C."/>
            <person name="Litvintseva A."/>
            <person name="Heitman J."/>
            <person name="Chen Y."/>
            <person name="Sun S."/>
            <person name="Springer D."/>
            <person name="Dromer F."/>
            <person name="Young S."/>
            <person name="Zeng Q."/>
            <person name="Chapman S."/>
            <person name="Gujja S."/>
            <person name="Saif S."/>
            <person name="Birren B."/>
        </authorList>
    </citation>
    <scope>NUCLEOTIDE SEQUENCE [LARGE SCALE GENOMIC DNA]</scope>
    <source>
        <strain evidence="4">BCC8398</strain>
    </source>
</reference>
<organism evidence="3 4">
    <name type="scientific">Kwoniella heveanensis BCC8398</name>
    <dbReference type="NCBI Taxonomy" id="1296120"/>
    <lineage>
        <taxon>Eukaryota</taxon>
        <taxon>Fungi</taxon>
        <taxon>Dikarya</taxon>
        <taxon>Basidiomycota</taxon>
        <taxon>Agaricomycotina</taxon>
        <taxon>Tremellomycetes</taxon>
        <taxon>Tremellales</taxon>
        <taxon>Cryptococcaceae</taxon>
        <taxon>Kwoniella</taxon>
    </lineage>
</organism>
<evidence type="ECO:0000256" key="1">
    <source>
        <dbReference type="SAM" id="SignalP"/>
    </source>
</evidence>
<dbReference type="STRING" id="1296120.A0A1B9GI15"/>
<keyword evidence="4" id="KW-1185">Reference proteome</keyword>
<protein>
    <recommendedName>
        <fullName evidence="2">Protein CPL1-like domain-containing protein</fullName>
    </recommendedName>
</protein>
<evidence type="ECO:0000259" key="2">
    <source>
        <dbReference type="Pfam" id="PF21671"/>
    </source>
</evidence>
<sequence>MFSRTAIFALTSALYFGKTVLADTTFAGCFLNDGRFDEAVDPTAAATPEICAASCSTFDFYQYSATFTNTNNVKQCRCLTSYPAGTALGTGTQGSCTAPFDVRTISTTFGFIDCASTVTFNSDGQTSATVSSPKDCYDQCRSQYVAVFWKDSNDNYNCQCGTNGLNDYDAVNTCATNSYFIYNHPAAAKASGLARRRERLERAHARSFSFCPSGSTACKVSPVGDEYECIDTSAELESCGGCLYGEVGNSTSIAGQDCTSIGAKLGASTCINGQCVASACQQGLTLVDGQCT</sequence>
<accession>A0A1B9GI15</accession>
<dbReference type="EMBL" id="KV700145">
    <property type="protein sequence ID" value="OCF30623.1"/>
    <property type="molecule type" value="Genomic_DNA"/>
</dbReference>
<keyword evidence="1" id="KW-0732">Signal</keyword>
<dbReference type="PANTHER" id="PTHR35192:SF2">
    <property type="entry name" value="APPLE DOMAIN-CONTAINING PROTEIN"/>
    <property type="match status" value="1"/>
</dbReference>
<dbReference type="Proteomes" id="UP000092666">
    <property type="component" value="Unassembled WGS sequence"/>
</dbReference>